<dbReference type="PANTHER" id="PTHR24114:SF2">
    <property type="entry name" value="F-BOX DOMAIN-CONTAINING PROTEIN-RELATED"/>
    <property type="match status" value="1"/>
</dbReference>
<gene>
    <name evidence="1" type="ORF">BGZ80_005821</name>
</gene>
<dbReference type="Proteomes" id="UP000703661">
    <property type="component" value="Unassembled WGS sequence"/>
</dbReference>
<organism evidence="1 2">
    <name type="scientific">Entomortierella chlamydospora</name>
    <dbReference type="NCBI Taxonomy" id="101097"/>
    <lineage>
        <taxon>Eukaryota</taxon>
        <taxon>Fungi</taxon>
        <taxon>Fungi incertae sedis</taxon>
        <taxon>Mucoromycota</taxon>
        <taxon>Mortierellomycotina</taxon>
        <taxon>Mortierellomycetes</taxon>
        <taxon>Mortierellales</taxon>
        <taxon>Mortierellaceae</taxon>
        <taxon>Entomortierella</taxon>
    </lineage>
</organism>
<dbReference type="Pfam" id="PF13516">
    <property type="entry name" value="LRR_6"/>
    <property type="match status" value="4"/>
</dbReference>
<dbReference type="PANTHER" id="PTHR24114">
    <property type="entry name" value="LEUCINE RICH REPEAT FAMILY PROTEIN"/>
    <property type="match status" value="1"/>
</dbReference>
<reference evidence="1" key="1">
    <citation type="journal article" date="2020" name="Fungal Divers.">
        <title>Resolving the Mortierellaceae phylogeny through synthesis of multi-gene phylogenetics and phylogenomics.</title>
        <authorList>
            <person name="Vandepol N."/>
            <person name="Liber J."/>
            <person name="Desiro A."/>
            <person name="Na H."/>
            <person name="Kennedy M."/>
            <person name="Barry K."/>
            <person name="Grigoriev I.V."/>
            <person name="Miller A.N."/>
            <person name="O'Donnell K."/>
            <person name="Stajich J.E."/>
            <person name="Bonito G."/>
        </authorList>
    </citation>
    <scope>NUCLEOTIDE SEQUENCE</scope>
    <source>
        <strain evidence="1">NRRL 2769</strain>
    </source>
</reference>
<comment type="caution">
    <text evidence="1">The sequence shown here is derived from an EMBL/GenBank/DDBJ whole genome shotgun (WGS) entry which is preliminary data.</text>
</comment>
<dbReference type="Gene3D" id="3.80.10.10">
    <property type="entry name" value="Ribonuclease Inhibitor"/>
    <property type="match status" value="2"/>
</dbReference>
<dbReference type="EMBL" id="JAAAID010000287">
    <property type="protein sequence ID" value="KAG0019423.1"/>
    <property type="molecule type" value="Genomic_DNA"/>
</dbReference>
<accession>A0A9P6T2L8</accession>
<dbReference type="AlphaFoldDB" id="A0A9P6T2L8"/>
<proteinExistence type="predicted"/>
<protein>
    <submittedName>
        <fullName evidence="1">Uncharacterized protein</fullName>
    </submittedName>
</protein>
<dbReference type="InterPro" id="IPR032675">
    <property type="entry name" value="LRR_dom_sf"/>
</dbReference>
<evidence type="ECO:0000313" key="1">
    <source>
        <dbReference type="EMBL" id="KAG0019423.1"/>
    </source>
</evidence>
<evidence type="ECO:0000313" key="2">
    <source>
        <dbReference type="Proteomes" id="UP000703661"/>
    </source>
</evidence>
<dbReference type="SMART" id="SM00368">
    <property type="entry name" value="LRR_RI"/>
    <property type="match status" value="5"/>
</dbReference>
<name>A0A9P6T2L8_9FUNG</name>
<dbReference type="InterPro" id="IPR001611">
    <property type="entry name" value="Leu-rich_rpt"/>
</dbReference>
<dbReference type="InterPro" id="IPR052394">
    <property type="entry name" value="LRR-containing"/>
</dbReference>
<keyword evidence="2" id="KW-1185">Reference proteome</keyword>
<sequence length="430" mass="47763">MLALQLEAKIKDDGMLALQREARDKDDKILTLQLEAKEKDDEMLTPQNQALDRLAILQKHAHAILVQNFELHEYPIPRLFIILPVDKSKWNPKNILENKFRLHFLCECGDHTMKASKSGHGQIHIARHEGYEIRNGTEFFCKYGKYMIILLQALKLGIHSANKSAPRVPVQNLLDAEKDEKAFENAVEMNGGKYNSQLGRVIIVLKTRIRAEEFFDALIKARHVYDLDITFDWDCSKADLEAFEDALKVSNVSILRLDLRWFQASAAIGLGNFRVLVNSLKTNTTLTTLNLKDNSIGKEGALALSQSLKTNTVLTTLNLRNNSIGNEGALALLEALKVNATLTTLNSWGNSIGKEGALALSEALKTNTTLTTLDLEANSVGDEGALALSEALKANTTLATLRLRKNPIGNEGALALSEALKTNPILQIYW</sequence>
<dbReference type="SUPFAM" id="SSF52047">
    <property type="entry name" value="RNI-like"/>
    <property type="match status" value="1"/>
</dbReference>